<evidence type="ECO:0000313" key="10">
    <source>
        <dbReference type="Proteomes" id="UP000195087"/>
    </source>
</evidence>
<reference evidence="9 10" key="1">
    <citation type="submission" date="2016-10" db="EMBL/GenBank/DDBJ databases">
        <title>Comparative genomics of Bacillus thuringiensis reveals a path to pathogens against multiple invertebrate hosts.</title>
        <authorList>
            <person name="Zheng J."/>
            <person name="Gao Q."/>
            <person name="Liu H."/>
            <person name="Peng D."/>
            <person name="Ruan L."/>
            <person name="Sun M."/>
        </authorList>
    </citation>
    <scope>NUCLEOTIDE SEQUENCE [LARGE SCALE GENOMIC DNA]</scope>
    <source>
        <strain evidence="9">BGSC 4W1</strain>
    </source>
</reference>
<dbReference type="InterPro" id="IPR004761">
    <property type="entry name" value="Spore_GerAB"/>
</dbReference>
<keyword evidence="4" id="KW-0309">Germination</keyword>
<comment type="similarity">
    <text evidence="2">Belongs to the amino acid-polyamine-organocation (APC) superfamily. Spore germination protein (SGP) (TC 2.A.3.9) family.</text>
</comment>
<evidence type="ECO:0000256" key="6">
    <source>
        <dbReference type="ARBA" id="ARBA00022989"/>
    </source>
</evidence>
<feature type="transmembrane region" description="Helical" evidence="8">
    <location>
        <begin position="146"/>
        <end position="166"/>
    </location>
</feature>
<keyword evidence="7 8" id="KW-0472">Membrane</keyword>
<evidence type="ECO:0000256" key="4">
    <source>
        <dbReference type="ARBA" id="ARBA00022544"/>
    </source>
</evidence>
<proteinExistence type="inferred from homology"/>
<feature type="transmembrane region" description="Helical" evidence="8">
    <location>
        <begin position="332"/>
        <end position="354"/>
    </location>
</feature>
<dbReference type="GO" id="GO:0009847">
    <property type="term" value="P:spore germination"/>
    <property type="evidence" value="ECO:0007669"/>
    <property type="project" value="InterPro"/>
</dbReference>
<organism evidence="9 10">
    <name type="scientific">Bacillus thuringiensis serovar kumamotoensis</name>
    <dbReference type="NCBI Taxonomy" id="132267"/>
    <lineage>
        <taxon>Bacteria</taxon>
        <taxon>Bacillati</taxon>
        <taxon>Bacillota</taxon>
        <taxon>Bacilli</taxon>
        <taxon>Bacillales</taxon>
        <taxon>Bacillaceae</taxon>
        <taxon>Bacillus</taxon>
        <taxon>Bacillus cereus group</taxon>
    </lineage>
</organism>
<evidence type="ECO:0000256" key="8">
    <source>
        <dbReference type="SAM" id="Phobius"/>
    </source>
</evidence>
<dbReference type="AlphaFoldDB" id="A0A9X6JRV8"/>
<dbReference type="Gene3D" id="1.20.1740.10">
    <property type="entry name" value="Amino acid/polyamine transporter I"/>
    <property type="match status" value="1"/>
</dbReference>
<keyword evidence="3" id="KW-0813">Transport</keyword>
<accession>A0A9X6JRV8</accession>
<feature type="transmembrane region" description="Helical" evidence="8">
    <location>
        <begin position="41"/>
        <end position="62"/>
    </location>
</feature>
<dbReference type="EMBL" id="NFEH01000051">
    <property type="protein sequence ID" value="OTZ75886.1"/>
    <property type="molecule type" value="Genomic_DNA"/>
</dbReference>
<evidence type="ECO:0000256" key="1">
    <source>
        <dbReference type="ARBA" id="ARBA00004141"/>
    </source>
</evidence>
<feature type="transmembrane region" description="Helical" evidence="8">
    <location>
        <begin position="192"/>
        <end position="209"/>
    </location>
</feature>
<dbReference type="PANTHER" id="PTHR34975:SF2">
    <property type="entry name" value="SPORE GERMINATION PROTEIN A2"/>
    <property type="match status" value="1"/>
</dbReference>
<evidence type="ECO:0000313" key="9">
    <source>
        <dbReference type="EMBL" id="OTZ75886.1"/>
    </source>
</evidence>
<gene>
    <name evidence="9" type="ORF">BK769_09725</name>
</gene>
<feature type="transmembrane region" description="Helical" evidence="8">
    <location>
        <begin position="120"/>
        <end position="139"/>
    </location>
</feature>
<keyword evidence="5 8" id="KW-0812">Transmembrane</keyword>
<dbReference type="PANTHER" id="PTHR34975">
    <property type="entry name" value="SPORE GERMINATION PROTEIN A2"/>
    <property type="match status" value="1"/>
</dbReference>
<feature type="transmembrane region" description="Helical" evidence="8">
    <location>
        <begin position="270"/>
        <end position="292"/>
    </location>
</feature>
<comment type="subcellular location">
    <subcellularLocation>
        <location evidence="1">Membrane</location>
        <topology evidence="1">Multi-pass membrane protein</topology>
    </subcellularLocation>
</comment>
<protein>
    <submittedName>
        <fullName evidence="9">Uncharacterized protein</fullName>
    </submittedName>
</protein>
<comment type="caution">
    <text evidence="9">The sequence shown here is derived from an EMBL/GenBank/DDBJ whole genome shotgun (WGS) entry which is preliminary data.</text>
</comment>
<feature type="transmembrane region" description="Helical" evidence="8">
    <location>
        <begin position="12"/>
        <end position="29"/>
    </location>
</feature>
<evidence type="ECO:0000256" key="5">
    <source>
        <dbReference type="ARBA" id="ARBA00022692"/>
    </source>
</evidence>
<dbReference type="GO" id="GO:0016020">
    <property type="term" value="C:membrane"/>
    <property type="evidence" value="ECO:0007669"/>
    <property type="project" value="UniProtKB-SubCell"/>
</dbReference>
<feature type="transmembrane region" description="Helical" evidence="8">
    <location>
        <begin position="221"/>
        <end position="241"/>
    </location>
</feature>
<dbReference type="NCBIfam" id="TIGR00912">
    <property type="entry name" value="2A0309"/>
    <property type="match status" value="1"/>
</dbReference>
<feature type="transmembrane region" description="Helical" evidence="8">
    <location>
        <begin position="304"/>
        <end position="320"/>
    </location>
</feature>
<evidence type="ECO:0000256" key="3">
    <source>
        <dbReference type="ARBA" id="ARBA00022448"/>
    </source>
</evidence>
<sequence length="363" mass="41110">MMPNSSSISKFQLFFLLIQSQIGIGLLSLPNVVQSTAKGDGWISTIIAGGAIQLTLIIYWLLLRRFPNQMYTEITKKILGNLLGKLCNTAIYLYYILMGSLSAVLFIQCINVWLLPLTPLWVLSLTIMVASVYLTLGGLRIIARFFVLASFLILFLIFLSFLTFNLPKEFQFILPMGDSGIENILLGSKNTLFSMAGFDGILLISPFILNREKGVLKTISLSNLSITTLYTYFLFLCLVSISPSQLMQIKEPVLYLFRALSYQMTDRLDFLFLSIWIVPMTTSVIINLFLSAKSISKEKVYKKNVVFSGILIYIISIIPFNEKMIDLFSKYVSYLSYGIVFGLPVFLLCLSIIFNKMERKENT</sequence>
<evidence type="ECO:0000256" key="2">
    <source>
        <dbReference type="ARBA" id="ARBA00007998"/>
    </source>
</evidence>
<dbReference type="Pfam" id="PF03845">
    <property type="entry name" value="Spore_permease"/>
    <property type="match status" value="1"/>
</dbReference>
<dbReference type="Proteomes" id="UP000195087">
    <property type="component" value="Unassembled WGS sequence"/>
</dbReference>
<feature type="transmembrane region" description="Helical" evidence="8">
    <location>
        <begin position="92"/>
        <end position="114"/>
    </location>
</feature>
<name>A0A9X6JRV8_BACUK</name>
<keyword evidence="6 8" id="KW-1133">Transmembrane helix</keyword>
<evidence type="ECO:0000256" key="7">
    <source>
        <dbReference type="ARBA" id="ARBA00023136"/>
    </source>
</evidence>